<proteinExistence type="predicted"/>
<reference evidence="2" key="1">
    <citation type="submission" date="2015-04" db="EMBL/GenBank/DDBJ databases">
        <authorList>
            <consortium name="Pathogen Informatics"/>
        </authorList>
    </citation>
    <scope>NUCLEOTIDE SEQUENCE [LARGE SCALE GENOMIC DNA]</scope>
    <source>
        <strain evidence="2">8A</strain>
    </source>
</reference>
<feature type="signal peptide" evidence="1">
    <location>
        <begin position="1"/>
        <end position="16"/>
    </location>
</feature>
<comment type="caution">
    <text evidence="2">The sequence shown here is derived from an EMBL/GenBank/DDBJ whole genome shotgun (WGS) entry which is preliminary data.</text>
</comment>
<dbReference type="SUPFAM" id="SSF50249">
    <property type="entry name" value="Nucleic acid-binding proteins"/>
    <property type="match status" value="1"/>
</dbReference>
<dbReference type="AlphaFoldDB" id="A0A1J1GPW7"/>
<keyword evidence="3" id="KW-1185">Reference proteome</keyword>
<sequence length="221" mass="26630">MLHFFVIFLLINLTYSININVKNYLFFNDNFNNIQKCKIFKTKRIFERDMKNNIIYKQIKEENYPFKKYSIDDVYYGRILSINQRKIKLDILCDRKAYLNTSEYFSLEGLQKYIFLIIKIHNIIKVRIARIDNIHKKIIVDIKKYTNEEILSSFKNTNNLINSKILDIRDNYVLLYLAPKIHAKLIIKQSDDLNKYKIGNNILTKIDYFDKVKNELYVKNS</sequence>
<organism evidence="2 3">
    <name type="scientific">Plasmodium gallinaceum</name>
    <dbReference type="NCBI Taxonomy" id="5849"/>
    <lineage>
        <taxon>Eukaryota</taxon>
        <taxon>Sar</taxon>
        <taxon>Alveolata</taxon>
        <taxon>Apicomplexa</taxon>
        <taxon>Aconoidasida</taxon>
        <taxon>Haemosporida</taxon>
        <taxon>Plasmodiidae</taxon>
        <taxon>Plasmodium</taxon>
        <taxon>Plasmodium (Haemamoeba)</taxon>
    </lineage>
</organism>
<dbReference type="RefSeq" id="XP_028526157.1">
    <property type="nucleotide sequence ID" value="XM_028673099.1"/>
</dbReference>
<feature type="chain" id="PRO_5012791739" description="S1 motif domain-containing protein" evidence="1">
    <location>
        <begin position="17"/>
        <end position="221"/>
    </location>
</feature>
<evidence type="ECO:0000313" key="2">
    <source>
        <dbReference type="EMBL" id="CRG93335.1"/>
    </source>
</evidence>
<name>A0A1J1GPW7_PLAGA</name>
<gene>
    <name evidence="2" type="ORF">PGAL8A_00104100</name>
</gene>
<dbReference type="Proteomes" id="UP000220797">
    <property type="component" value="Unassembled WGS sequence"/>
</dbReference>
<dbReference type="EMBL" id="CVMV01000015">
    <property type="protein sequence ID" value="CRG93335.1"/>
    <property type="molecule type" value="Genomic_DNA"/>
</dbReference>
<dbReference type="InterPro" id="IPR012340">
    <property type="entry name" value="NA-bd_OB-fold"/>
</dbReference>
<dbReference type="VEuPathDB" id="PlasmoDB:PGAL8A_00104100"/>
<protein>
    <recommendedName>
        <fullName evidence="4">S1 motif domain-containing protein</fullName>
    </recommendedName>
</protein>
<evidence type="ECO:0008006" key="4">
    <source>
        <dbReference type="Google" id="ProtNLM"/>
    </source>
</evidence>
<evidence type="ECO:0000313" key="3">
    <source>
        <dbReference type="Proteomes" id="UP000220797"/>
    </source>
</evidence>
<evidence type="ECO:0000256" key="1">
    <source>
        <dbReference type="SAM" id="SignalP"/>
    </source>
</evidence>
<keyword evidence="1" id="KW-0732">Signal</keyword>
<dbReference type="OrthoDB" id="371419at2759"/>
<accession>A0A1J1GPW7</accession>
<dbReference type="GeneID" id="39729566"/>